<dbReference type="RefSeq" id="WP_118942261.1">
    <property type="nucleotide sequence ID" value="NZ_CP032125.1"/>
</dbReference>
<evidence type="ECO:0000256" key="1">
    <source>
        <dbReference type="ARBA" id="ARBA00022729"/>
    </source>
</evidence>
<dbReference type="OrthoDB" id="7849166at2"/>
<evidence type="ECO:0000259" key="2">
    <source>
        <dbReference type="Pfam" id="PF13505"/>
    </source>
</evidence>
<gene>
    <name evidence="3" type="ORF">BAR1_06450</name>
</gene>
<reference evidence="3 4" key="1">
    <citation type="submission" date="2018-09" db="EMBL/GenBank/DDBJ databases">
        <title>Profundibacter amoris BAR1 gen. nov., sp. nov., a new member of the Roseobacter clade isolated at Lokis Castle Vent Field on the Arctic Mid-Oceanic Ridge.</title>
        <authorList>
            <person name="Le Moine Bauer S."/>
            <person name="Sjoeberg A.G."/>
            <person name="L'Haridon S."/>
            <person name="Stokke R."/>
            <person name="Roalkvam I."/>
            <person name="Steen I.H."/>
            <person name="Dahle H."/>
        </authorList>
    </citation>
    <scope>NUCLEOTIDE SEQUENCE [LARGE SCALE GENOMIC DNA]</scope>
    <source>
        <strain evidence="3 4">BAR1</strain>
    </source>
</reference>
<dbReference type="KEGG" id="pamo:BAR1_06450"/>
<dbReference type="Gene3D" id="2.40.160.10">
    <property type="entry name" value="Porin"/>
    <property type="match status" value="1"/>
</dbReference>
<dbReference type="Proteomes" id="UP000261704">
    <property type="component" value="Chromosome"/>
</dbReference>
<keyword evidence="1" id="KW-0732">Signal</keyword>
<dbReference type="InterPro" id="IPR023614">
    <property type="entry name" value="Porin_dom_sf"/>
</dbReference>
<dbReference type="EMBL" id="CP032125">
    <property type="protein sequence ID" value="AXX97604.1"/>
    <property type="molecule type" value="Genomic_DNA"/>
</dbReference>
<dbReference type="SUPFAM" id="SSF56935">
    <property type="entry name" value="Porins"/>
    <property type="match status" value="1"/>
</dbReference>
<keyword evidence="4" id="KW-1185">Reference proteome</keyword>
<dbReference type="InterPro" id="IPR027385">
    <property type="entry name" value="Beta-barrel_OMP"/>
</dbReference>
<proteinExistence type="predicted"/>
<accession>A0A347UFH6</accession>
<organism evidence="3 4">
    <name type="scientific">Profundibacter amoris</name>
    <dbReference type="NCBI Taxonomy" id="2171755"/>
    <lineage>
        <taxon>Bacteria</taxon>
        <taxon>Pseudomonadati</taxon>
        <taxon>Pseudomonadota</taxon>
        <taxon>Alphaproteobacteria</taxon>
        <taxon>Rhodobacterales</taxon>
        <taxon>Paracoccaceae</taxon>
        <taxon>Profundibacter</taxon>
    </lineage>
</organism>
<feature type="domain" description="Outer membrane protein beta-barrel" evidence="2">
    <location>
        <begin position="98"/>
        <end position="255"/>
    </location>
</feature>
<dbReference type="Pfam" id="PF13505">
    <property type="entry name" value="OMP_b-brl"/>
    <property type="match status" value="1"/>
</dbReference>
<dbReference type="AlphaFoldDB" id="A0A347UFH6"/>
<sequence length="284" mass="30686">MTLNTFTISVFVLGLSAVQASSQDIYGSIGLNLNNGSVERTDIAGLPKYANGVILNGFVGKEFNNGYFIEGEARLQETDAAVASDALSSGRMIALRAGRDFGVYDIEGFVGYVTSENDNDGTNDRYFIGLGGTYRVNQKLSLNGLLGYLDGTGGTDDDGFDGMSKFTHVALGMNYQFNNRFGMNATVSYGDGVMDDDVPRDEAAIVKEFTIGGTYQFNNPAWSAYANLAYADLYQGGERDSAIDKRINIGVNWSFGNRSSQRLRTRPAIPNYASWLAVSGGILE</sequence>
<evidence type="ECO:0000313" key="4">
    <source>
        <dbReference type="Proteomes" id="UP000261704"/>
    </source>
</evidence>
<name>A0A347UFH6_9RHOB</name>
<evidence type="ECO:0000313" key="3">
    <source>
        <dbReference type="EMBL" id="AXX97604.1"/>
    </source>
</evidence>
<protein>
    <recommendedName>
        <fullName evidence="2">Outer membrane protein beta-barrel domain-containing protein</fullName>
    </recommendedName>
</protein>